<dbReference type="KEGG" id="plal:FXN65_20315"/>
<dbReference type="EMBL" id="CP043311">
    <property type="protein sequence ID" value="QEY64284.1"/>
    <property type="molecule type" value="Genomic_DNA"/>
</dbReference>
<dbReference type="PANTHER" id="PTHR35936">
    <property type="entry name" value="MEMBRANE-BOUND LYTIC MUREIN TRANSGLYCOSYLASE F"/>
    <property type="match status" value="1"/>
</dbReference>
<evidence type="ECO:0000259" key="4">
    <source>
        <dbReference type="Pfam" id="PF00497"/>
    </source>
</evidence>
<dbReference type="InterPro" id="IPR001638">
    <property type="entry name" value="Solute-binding_3/MltF_N"/>
</dbReference>
<dbReference type="SUPFAM" id="SSF53850">
    <property type="entry name" value="Periplasmic binding protein-like II"/>
    <property type="match status" value="1"/>
</dbReference>
<feature type="domain" description="Solute-binding protein family 3/N-terminal" evidence="4">
    <location>
        <begin position="26"/>
        <end position="258"/>
    </location>
</feature>
<dbReference type="RefSeq" id="WP_151135779.1">
    <property type="nucleotide sequence ID" value="NZ_CP043311.1"/>
</dbReference>
<proteinExistence type="inferred from homology"/>
<dbReference type="Gene3D" id="3.40.190.10">
    <property type="entry name" value="Periplasmic binding protein-like II"/>
    <property type="match status" value="2"/>
</dbReference>
<protein>
    <submittedName>
        <fullName evidence="5">Transporter substrate-binding domain-containing protein</fullName>
    </submittedName>
</protein>
<feature type="chain" id="PRO_5023871052" evidence="3">
    <location>
        <begin position="20"/>
        <end position="276"/>
    </location>
</feature>
<keyword evidence="2 3" id="KW-0732">Signal</keyword>
<gene>
    <name evidence="5" type="ORF">FXN65_20315</name>
</gene>
<evidence type="ECO:0000313" key="5">
    <source>
        <dbReference type="EMBL" id="QEY64284.1"/>
    </source>
</evidence>
<feature type="signal peptide" evidence="3">
    <location>
        <begin position="1"/>
        <end position="19"/>
    </location>
</feature>
<organism evidence="5 6">
    <name type="scientific">Metapseudomonas lalkuanensis</name>
    <dbReference type="NCBI Taxonomy" id="2604832"/>
    <lineage>
        <taxon>Bacteria</taxon>
        <taxon>Pseudomonadati</taxon>
        <taxon>Pseudomonadota</taxon>
        <taxon>Gammaproteobacteria</taxon>
        <taxon>Pseudomonadales</taxon>
        <taxon>Pseudomonadaceae</taxon>
        <taxon>Metapseudomonas</taxon>
    </lineage>
</organism>
<dbReference type="Proteomes" id="UP000327179">
    <property type="component" value="Chromosome"/>
</dbReference>
<keyword evidence="6" id="KW-1185">Reference proteome</keyword>
<dbReference type="Pfam" id="PF00497">
    <property type="entry name" value="SBP_bac_3"/>
    <property type="match status" value="1"/>
</dbReference>
<accession>A0A5J6QPA0</accession>
<evidence type="ECO:0000256" key="2">
    <source>
        <dbReference type="ARBA" id="ARBA00022729"/>
    </source>
</evidence>
<dbReference type="PANTHER" id="PTHR35936:SF25">
    <property type="entry name" value="ABC TRANSPORTER SUBSTRATE-BINDING PROTEIN"/>
    <property type="match status" value="1"/>
</dbReference>
<comment type="similarity">
    <text evidence="1">Belongs to the bacterial solute-binding protein 3 family.</text>
</comment>
<name>A0A5J6QPA0_9GAMM</name>
<sequence length="276" mass="31956">MRKLLVGMLACWLNAGSWASPPIEVTILCDAGYPPYSYAEGYQAKGLYHDILRAAFARMPEYRVQIRPLPWARALRELSKGRAFALYPPYYRPSERPWMDYSRPILQEKLVVFLRAEVARKLSDEQFPQAYGGLRIGQNRGFINVLNRDYQRMLTSGELHQVYVKDNRTSLAMLYRGRLDAYINDRRAVLWELEQMHSDGVFGQYGLDWLIEGPWLSGETGHLGYTRTNPQAYPYKQDFRKRLDAVLTDLEREGVIYRIVTGYDAIYPIQLQAGGI</sequence>
<dbReference type="AlphaFoldDB" id="A0A5J6QPA0"/>
<evidence type="ECO:0000256" key="3">
    <source>
        <dbReference type="SAM" id="SignalP"/>
    </source>
</evidence>
<evidence type="ECO:0000256" key="1">
    <source>
        <dbReference type="ARBA" id="ARBA00010333"/>
    </source>
</evidence>
<evidence type="ECO:0000313" key="6">
    <source>
        <dbReference type="Proteomes" id="UP000327179"/>
    </source>
</evidence>
<reference evidence="5 6" key="1">
    <citation type="submission" date="2019-08" db="EMBL/GenBank/DDBJ databases">
        <title>Whole-genome Sequencing of e-waste polymer degrading bacterium Pseudomonas sp. strain PE08.</title>
        <authorList>
            <person name="Kirdat K."/>
            <person name="Debbarma P."/>
            <person name="Narawade N."/>
            <person name="Suyal D."/>
            <person name="Thorat V."/>
            <person name="Shouche Y."/>
            <person name="Goel R."/>
            <person name="Yadav A."/>
        </authorList>
    </citation>
    <scope>NUCLEOTIDE SEQUENCE [LARGE SCALE GENOMIC DNA]</scope>
    <source>
        <strain evidence="5 6">PE08</strain>
    </source>
</reference>